<reference evidence="2" key="1">
    <citation type="submission" date="2021-06" db="EMBL/GenBank/DDBJ databases">
        <authorList>
            <person name="Kallberg Y."/>
            <person name="Tangrot J."/>
            <person name="Rosling A."/>
        </authorList>
    </citation>
    <scope>NUCLEOTIDE SEQUENCE</scope>
    <source>
        <strain evidence="2">FL130A</strain>
    </source>
</reference>
<feature type="signal peptide" evidence="1">
    <location>
        <begin position="1"/>
        <end position="23"/>
    </location>
</feature>
<dbReference type="AlphaFoldDB" id="A0A9N8VUS9"/>
<evidence type="ECO:0000313" key="3">
    <source>
        <dbReference type="Proteomes" id="UP000789508"/>
    </source>
</evidence>
<comment type="caution">
    <text evidence="2">The sequence shown here is derived from an EMBL/GenBank/DDBJ whole genome shotgun (WGS) entry which is preliminary data.</text>
</comment>
<dbReference type="EMBL" id="CAJVPS010000176">
    <property type="protein sequence ID" value="CAG8461254.1"/>
    <property type="molecule type" value="Genomic_DNA"/>
</dbReference>
<protein>
    <submittedName>
        <fullName evidence="2">1135_t:CDS:1</fullName>
    </submittedName>
</protein>
<dbReference type="Proteomes" id="UP000789508">
    <property type="component" value="Unassembled WGS sequence"/>
</dbReference>
<evidence type="ECO:0000313" key="2">
    <source>
        <dbReference type="EMBL" id="CAG8461254.1"/>
    </source>
</evidence>
<proteinExistence type="predicted"/>
<accession>A0A9N8VUS9</accession>
<dbReference type="OrthoDB" id="2489141at2759"/>
<evidence type="ECO:0000256" key="1">
    <source>
        <dbReference type="SAM" id="SignalP"/>
    </source>
</evidence>
<keyword evidence="3" id="KW-1185">Reference proteome</keyword>
<sequence length="247" mass="27644">MKFVYHRLLFSLVICIYLTLVISFPLSEDAKSNISNSTSSPCEEYFKVGNCSSCQKTAYRTKDDNIATCWGLYNITLISNDASLLTSKCNLPCNQTALLTLNADIQRDCKQELINWVKNSTNVDTLSYLWKDVYSVIPYRQSICTKSSDGTYCAIGVRTQITEYLSSLSAPDAQVAFEHDLDGSVSYGDPEKTVALPKNIRCSDCYIAMAQPWIDFAEKNPSPIPELQSELQKYIEPIKGNTTQCAK</sequence>
<feature type="chain" id="PRO_5040492171" evidence="1">
    <location>
        <begin position="24"/>
        <end position="247"/>
    </location>
</feature>
<gene>
    <name evidence="2" type="ORF">ALEPTO_LOCUS1547</name>
</gene>
<organism evidence="2 3">
    <name type="scientific">Ambispora leptoticha</name>
    <dbReference type="NCBI Taxonomy" id="144679"/>
    <lineage>
        <taxon>Eukaryota</taxon>
        <taxon>Fungi</taxon>
        <taxon>Fungi incertae sedis</taxon>
        <taxon>Mucoromycota</taxon>
        <taxon>Glomeromycotina</taxon>
        <taxon>Glomeromycetes</taxon>
        <taxon>Archaeosporales</taxon>
        <taxon>Ambisporaceae</taxon>
        <taxon>Ambispora</taxon>
    </lineage>
</organism>
<keyword evidence="1" id="KW-0732">Signal</keyword>
<name>A0A9N8VUS9_9GLOM</name>